<evidence type="ECO:0000256" key="3">
    <source>
        <dbReference type="ARBA" id="ARBA00022525"/>
    </source>
</evidence>
<dbReference type="Pfam" id="PF00082">
    <property type="entry name" value="Peptidase_S8"/>
    <property type="match status" value="1"/>
</dbReference>
<dbReference type="InterPro" id="IPR023828">
    <property type="entry name" value="Peptidase_S8_Ser-AS"/>
</dbReference>
<dbReference type="InterPro" id="IPR015500">
    <property type="entry name" value="Peptidase_S8_subtilisin-rel"/>
</dbReference>
<dbReference type="InterPro" id="IPR023827">
    <property type="entry name" value="Peptidase_S8_Asp-AS"/>
</dbReference>
<feature type="active site" description="Charge relay system" evidence="8 9">
    <location>
        <position position="201"/>
    </location>
</feature>
<evidence type="ECO:0000313" key="16">
    <source>
        <dbReference type="Proteomes" id="UP000716291"/>
    </source>
</evidence>
<organism evidence="15 16">
    <name type="scientific">Rhizopus oryzae</name>
    <name type="common">Mucormycosis agent</name>
    <name type="synonym">Rhizopus arrhizus var. delemar</name>
    <dbReference type="NCBI Taxonomy" id="64495"/>
    <lineage>
        <taxon>Eukaryota</taxon>
        <taxon>Fungi</taxon>
        <taxon>Fungi incertae sedis</taxon>
        <taxon>Mucoromycota</taxon>
        <taxon>Mucoromycotina</taxon>
        <taxon>Mucoromycetes</taxon>
        <taxon>Mucorales</taxon>
        <taxon>Mucorineae</taxon>
        <taxon>Rhizopodaceae</taxon>
        <taxon>Rhizopus</taxon>
    </lineage>
</organism>
<dbReference type="Gene3D" id="3.40.50.200">
    <property type="entry name" value="Peptidase S8/S53 domain"/>
    <property type="match status" value="1"/>
</dbReference>
<keyword evidence="3" id="KW-0964">Secreted</keyword>
<sequence>MKRIINNESQILVWFSLFLFYFISFTSAENEYILELSTPASTFQADNNVKIRYVYDSDIFNGVSVEFKSNQDAQQFFIDKRSSILKSWPIIHHTNPKHNNKHNKPSTFFVPEDKGTLYELTRANYAYKNLKLNGSGVKVGIIDSGVDYTHPALGGCFGKGCKVAYGYDLVGNDFDGSLNSIKPSHDPIDNCPTNSTSATGHGTFLAGVIAAEDKEYNWTGVAPGVTLGMWKVYGCNYGSAPNDIIVKALEMAYKAGMDIINLSLGVNGGWEEQAFAEIASRMVSKGVHVVAAIGNIGSNGIFLPSSPASGKDVIAVGATMNERVPGYIMKVFSKDTFTIPYRTYTNTPLALSKKLSIVSSSDTFNKENDACKPFKHNKFNNSIMLIHLGDCNALNQVKNAKEAGAKAVVFYSDITNATTDIKVLSLAVLPVVFVNNDQGRRIFSAINMKKKVKAQFTNTLVAMEATELNYLHAVSGFSSLGPTNELQLKPEIMGVGGNVFSTYPSYLKYYGFDSGTSMAAPYVSGQIALLLEKQKDLKPNDTKNILMNFATQVRPPISDSQYGDSPIRQGAGKIDVVQAVHGLDTFHASPPFLGFNDTAHFKEQQEITFYNHDKHNSLTLHLYHQPSLAVTGYSTKHTNYTPCEPVGLYKYNNPVALVQFSQKYIVIPPGQSTKVTVHIQPPTDTFSNTSHAIYGGYIKATTNQTDISIPYMGMIGNMKDLPILDRINTSSNSIGFPFPSIGSPFNNHVLGSKETGHFTIKHSQNQTVGGPYVLVRLLTGTRLLQIQILNKKNKVIGDMPLDNLDMPRAWLMRNTLEPTQYSYSFYSWQWNGDYVPRDVTKSGSNGHHKPKLVKKGIYRLKIRALKVFGNMNKAEDWDEWISPKLMLQNK</sequence>
<keyword evidence="7 9" id="KW-0720">Serine protease</keyword>
<evidence type="ECO:0000256" key="9">
    <source>
        <dbReference type="PROSITE-ProRule" id="PRU01240"/>
    </source>
</evidence>
<dbReference type="InterPro" id="IPR050131">
    <property type="entry name" value="Peptidase_S8_subtilisin-like"/>
</dbReference>
<keyword evidence="4 9" id="KW-0645">Protease</keyword>
<evidence type="ECO:0000256" key="10">
    <source>
        <dbReference type="RuleBase" id="RU003355"/>
    </source>
</evidence>
<dbReference type="InterPro" id="IPR046450">
    <property type="entry name" value="PA_dom_sf"/>
</dbReference>
<dbReference type="SUPFAM" id="SSF52025">
    <property type="entry name" value="PA domain"/>
    <property type="match status" value="1"/>
</dbReference>
<dbReference type="PANTHER" id="PTHR43806:SF66">
    <property type="entry name" value="SERIN ENDOPEPTIDASE"/>
    <property type="match status" value="1"/>
</dbReference>
<keyword evidence="6 9" id="KW-0378">Hydrolase</keyword>
<feature type="domain" description="Peptidase S8/S53" evidence="12">
    <location>
        <begin position="134"/>
        <end position="563"/>
    </location>
</feature>
<dbReference type="GO" id="GO:0004252">
    <property type="term" value="F:serine-type endopeptidase activity"/>
    <property type="evidence" value="ECO:0007669"/>
    <property type="project" value="UniProtKB-UniRule"/>
</dbReference>
<dbReference type="GO" id="GO:0005615">
    <property type="term" value="C:extracellular space"/>
    <property type="evidence" value="ECO:0007669"/>
    <property type="project" value="TreeGrafter"/>
</dbReference>
<dbReference type="PRINTS" id="PR00723">
    <property type="entry name" value="SUBTILISIN"/>
</dbReference>
<dbReference type="PROSITE" id="PS51892">
    <property type="entry name" value="SUBTILASE"/>
    <property type="match status" value="1"/>
</dbReference>
<keyword evidence="2" id="KW-0134">Cell wall</keyword>
<comment type="similarity">
    <text evidence="1 9 10">Belongs to the peptidase S8 family.</text>
</comment>
<evidence type="ECO:0000256" key="11">
    <source>
        <dbReference type="SAM" id="SignalP"/>
    </source>
</evidence>
<evidence type="ECO:0000313" key="15">
    <source>
        <dbReference type="EMBL" id="KAG1306368.1"/>
    </source>
</evidence>
<feature type="domain" description="PA" evidence="13">
    <location>
        <begin position="367"/>
        <end position="442"/>
    </location>
</feature>
<dbReference type="PANTHER" id="PTHR43806">
    <property type="entry name" value="PEPTIDASE S8"/>
    <property type="match status" value="1"/>
</dbReference>
<keyword evidence="16" id="KW-1185">Reference proteome</keyword>
<feature type="active site" description="Charge relay system" evidence="8 9">
    <location>
        <position position="143"/>
    </location>
</feature>
<dbReference type="SUPFAM" id="SSF52743">
    <property type="entry name" value="Subtilisin-like"/>
    <property type="match status" value="1"/>
</dbReference>
<dbReference type="CDD" id="cd00538">
    <property type="entry name" value="PA"/>
    <property type="match status" value="1"/>
</dbReference>
<dbReference type="CDD" id="cd07489">
    <property type="entry name" value="Peptidases_S8_5"/>
    <property type="match status" value="1"/>
</dbReference>
<dbReference type="Proteomes" id="UP000716291">
    <property type="component" value="Unassembled WGS sequence"/>
</dbReference>
<evidence type="ECO:0000256" key="1">
    <source>
        <dbReference type="ARBA" id="ARBA00011073"/>
    </source>
</evidence>
<accession>A0A9P6X6G7</accession>
<dbReference type="InterPro" id="IPR036852">
    <property type="entry name" value="Peptidase_S8/S53_dom_sf"/>
</dbReference>
<evidence type="ECO:0000256" key="7">
    <source>
        <dbReference type="ARBA" id="ARBA00022825"/>
    </source>
</evidence>
<evidence type="ECO:0000256" key="5">
    <source>
        <dbReference type="ARBA" id="ARBA00022729"/>
    </source>
</evidence>
<dbReference type="Gene3D" id="2.60.40.1710">
    <property type="entry name" value="Subtilisin-like superfamily"/>
    <property type="match status" value="1"/>
</dbReference>
<dbReference type="GO" id="GO:0016020">
    <property type="term" value="C:membrane"/>
    <property type="evidence" value="ECO:0007669"/>
    <property type="project" value="InterPro"/>
</dbReference>
<evidence type="ECO:0000256" key="2">
    <source>
        <dbReference type="ARBA" id="ARBA00022512"/>
    </source>
</evidence>
<reference evidence="15" key="1">
    <citation type="journal article" date="2020" name="Microb. Genom.">
        <title>Genetic diversity of clinical and environmental Mucorales isolates obtained from an investigation of mucormycosis cases among solid organ transplant recipients.</title>
        <authorList>
            <person name="Nguyen M.H."/>
            <person name="Kaul D."/>
            <person name="Muto C."/>
            <person name="Cheng S.J."/>
            <person name="Richter R.A."/>
            <person name="Bruno V.M."/>
            <person name="Liu G."/>
            <person name="Beyhan S."/>
            <person name="Sundermann A.J."/>
            <person name="Mounaud S."/>
            <person name="Pasculle A.W."/>
            <person name="Nierman W.C."/>
            <person name="Driscoll E."/>
            <person name="Cumbie R."/>
            <person name="Clancy C.J."/>
            <person name="Dupont C.L."/>
        </authorList>
    </citation>
    <scope>NUCLEOTIDE SEQUENCE</scope>
    <source>
        <strain evidence="15">GL11</strain>
    </source>
</reference>
<dbReference type="EMBL" id="JAANQT010001149">
    <property type="protein sequence ID" value="KAG1306368.1"/>
    <property type="molecule type" value="Genomic_DNA"/>
</dbReference>
<comment type="caution">
    <text evidence="15">The sequence shown here is derived from an EMBL/GenBank/DDBJ whole genome shotgun (WGS) entry which is preliminary data.</text>
</comment>
<dbReference type="PROSITE" id="PS00138">
    <property type="entry name" value="SUBTILASE_SER"/>
    <property type="match status" value="1"/>
</dbReference>
<dbReference type="InterPro" id="IPR010435">
    <property type="entry name" value="C5a/SBT2-like_Fn3"/>
</dbReference>
<name>A0A9P6X6G7_RHIOR</name>
<feature type="domain" description="C5a peptidase/Subtilisin-like protease SBT2-like Fn3-like" evidence="14">
    <location>
        <begin position="595"/>
        <end position="712"/>
    </location>
</feature>
<dbReference type="InterPro" id="IPR034187">
    <property type="entry name" value="Peptidases_S8_5"/>
</dbReference>
<evidence type="ECO:0000256" key="8">
    <source>
        <dbReference type="PIRSR" id="PIRSR615500-1"/>
    </source>
</evidence>
<evidence type="ECO:0000256" key="4">
    <source>
        <dbReference type="ARBA" id="ARBA00022670"/>
    </source>
</evidence>
<protein>
    <submittedName>
        <fullName evidence="15">Uncharacterized protein</fullName>
    </submittedName>
</protein>
<dbReference type="OrthoDB" id="206201at2759"/>
<dbReference type="AlphaFoldDB" id="A0A9P6X6G7"/>
<evidence type="ECO:0000256" key="6">
    <source>
        <dbReference type="ARBA" id="ARBA00022801"/>
    </source>
</evidence>
<dbReference type="Pfam" id="PF06280">
    <property type="entry name" value="fn3_5"/>
    <property type="match status" value="1"/>
</dbReference>
<gene>
    <name evidence="15" type="ORF">G6F64_007656</name>
</gene>
<dbReference type="InterPro" id="IPR000209">
    <property type="entry name" value="Peptidase_S8/S53_dom"/>
</dbReference>
<dbReference type="InterPro" id="IPR003137">
    <property type="entry name" value="PA_domain"/>
</dbReference>
<proteinExistence type="inferred from homology"/>
<evidence type="ECO:0000259" key="12">
    <source>
        <dbReference type="Pfam" id="PF00082"/>
    </source>
</evidence>
<feature type="active site" description="Charge relay system" evidence="8 9">
    <location>
        <position position="517"/>
    </location>
</feature>
<evidence type="ECO:0000259" key="13">
    <source>
        <dbReference type="Pfam" id="PF02225"/>
    </source>
</evidence>
<keyword evidence="5 11" id="KW-0732">Signal</keyword>
<dbReference type="PROSITE" id="PS00136">
    <property type="entry name" value="SUBTILASE_ASP"/>
    <property type="match status" value="1"/>
</dbReference>
<dbReference type="GO" id="GO:0006508">
    <property type="term" value="P:proteolysis"/>
    <property type="evidence" value="ECO:0007669"/>
    <property type="project" value="UniProtKB-KW"/>
</dbReference>
<evidence type="ECO:0000259" key="14">
    <source>
        <dbReference type="Pfam" id="PF06280"/>
    </source>
</evidence>
<dbReference type="Pfam" id="PF02225">
    <property type="entry name" value="PA"/>
    <property type="match status" value="1"/>
</dbReference>
<feature type="chain" id="PRO_5040511982" evidence="11">
    <location>
        <begin position="29"/>
        <end position="890"/>
    </location>
</feature>
<dbReference type="Gene3D" id="3.50.30.30">
    <property type="match status" value="1"/>
</dbReference>
<feature type="signal peptide" evidence="11">
    <location>
        <begin position="1"/>
        <end position="28"/>
    </location>
</feature>